<dbReference type="AlphaFoldDB" id="A0A7C0XAG1"/>
<dbReference type="Proteomes" id="UP000885931">
    <property type="component" value="Unassembled WGS sequence"/>
</dbReference>
<dbReference type="SUPFAM" id="SSF53335">
    <property type="entry name" value="S-adenosyl-L-methionine-dependent methyltransferases"/>
    <property type="match status" value="1"/>
</dbReference>
<dbReference type="PANTHER" id="PTHR12133">
    <property type="entry name" value="TRNA (ADENINE(58)-N(1))-METHYLTRANSFERASE"/>
    <property type="match status" value="1"/>
</dbReference>
<dbReference type="InterPro" id="IPR014816">
    <property type="entry name" value="tRNA_MeTrfase_Gcd14"/>
</dbReference>
<name>A0A7C0XAG1_UNCW3</name>
<feature type="non-terminal residue" evidence="7">
    <location>
        <position position="1"/>
    </location>
</feature>
<evidence type="ECO:0000256" key="3">
    <source>
        <dbReference type="ARBA" id="ARBA00022691"/>
    </source>
</evidence>
<dbReference type="InterPro" id="IPR029063">
    <property type="entry name" value="SAM-dependent_MTases_sf"/>
</dbReference>
<evidence type="ECO:0000256" key="5">
    <source>
        <dbReference type="PIRSR" id="PIRSR017269-1"/>
    </source>
</evidence>
<dbReference type="InterPro" id="IPR049470">
    <property type="entry name" value="TRM61_C"/>
</dbReference>
<feature type="binding site" evidence="5">
    <location>
        <position position="99"/>
    </location>
    <ligand>
        <name>S-adenosyl-L-methionine</name>
        <dbReference type="ChEBI" id="CHEBI:59789"/>
    </ligand>
</feature>
<evidence type="ECO:0000256" key="1">
    <source>
        <dbReference type="ARBA" id="ARBA00022603"/>
    </source>
</evidence>
<feature type="domain" description="tRNA (adenine(58)-N(1))-methyltransferase catalytic subunit TRM61 C-terminal" evidence="6">
    <location>
        <begin position="3"/>
        <end position="160"/>
    </location>
</feature>
<dbReference type="Pfam" id="PF08704">
    <property type="entry name" value="GCD14"/>
    <property type="match status" value="1"/>
</dbReference>
<sequence length="183" mass="20325">RTTTIIYPKDAGYMLLEAGVGSGSRVLEVGSGSGALTIILALAVGREGKVYSFERRREFMENAMENVRRAGLEERVEFFNMDPALEGFPVGELDAAFVDVPEPWTLAGPVHEALAGGGRWVSLSPTIEQVQMTFDALEEGFVRLKCVEIFEREMLVRRGKTRPRERMVSHTGYLVTASKVKEK</sequence>
<evidence type="ECO:0000256" key="2">
    <source>
        <dbReference type="ARBA" id="ARBA00022679"/>
    </source>
</evidence>
<organism evidence="7">
    <name type="scientific">candidate division WOR-3 bacterium</name>
    <dbReference type="NCBI Taxonomy" id="2052148"/>
    <lineage>
        <taxon>Bacteria</taxon>
        <taxon>Bacteria division WOR-3</taxon>
    </lineage>
</organism>
<gene>
    <name evidence="7" type="ORF">ENG67_01375</name>
</gene>
<keyword evidence="3 5" id="KW-0949">S-adenosyl-L-methionine</keyword>
<dbReference type="GO" id="GO:0031515">
    <property type="term" value="C:tRNA (m1A) methyltransferase complex"/>
    <property type="evidence" value="ECO:0007669"/>
    <property type="project" value="InterPro"/>
</dbReference>
<evidence type="ECO:0000259" key="6">
    <source>
        <dbReference type="Pfam" id="PF08704"/>
    </source>
</evidence>
<feature type="binding site" evidence="5">
    <location>
        <position position="54"/>
    </location>
    <ligand>
        <name>S-adenosyl-L-methionine</name>
        <dbReference type="ChEBI" id="CHEBI:59789"/>
    </ligand>
</feature>
<dbReference type="PANTHER" id="PTHR12133:SF1">
    <property type="entry name" value="TRNA (ADENINE(58)-N(1))-METHYLTRANSFERASE, MITOCHONDRIAL"/>
    <property type="match status" value="1"/>
</dbReference>
<comment type="caution">
    <text evidence="7">The sequence shown here is derived from an EMBL/GenBank/DDBJ whole genome shotgun (WGS) entry which is preliminary data.</text>
</comment>
<evidence type="ECO:0000256" key="4">
    <source>
        <dbReference type="ARBA" id="ARBA00022694"/>
    </source>
</evidence>
<dbReference type="PROSITE" id="PS51620">
    <property type="entry name" value="SAM_TRM61"/>
    <property type="match status" value="1"/>
</dbReference>
<protein>
    <submittedName>
        <fullName evidence="7">Methyltransferase domain-containing protein</fullName>
    </submittedName>
</protein>
<keyword evidence="1 7" id="KW-0489">Methyltransferase</keyword>
<dbReference type="EMBL" id="DRBW01000051">
    <property type="protein sequence ID" value="HDM89844.1"/>
    <property type="molecule type" value="Genomic_DNA"/>
</dbReference>
<feature type="binding site" evidence="5">
    <location>
        <begin position="33"/>
        <end position="36"/>
    </location>
    <ligand>
        <name>S-adenosyl-L-methionine</name>
        <dbReference type="ChEBI" id="CHEBI:59789"/>
    </ligand>
</feature>
<proteinExistence type="predicted"/>
<dbReference type="Gene3D" id="3.40.50.150">
    <property type="entry name" value="Vaccinia Virus protein VP39"/>
    <property type="match status" value="1"/>
</dbReference>
<dbReference type="GO" id="GO:0160107">
    <property type="term" value="F:tRNA (adenine(58)-N1)-methyltransferase activity"/>
    <property type="evidence" value="ECO:0007669"/>
    <property type="project" value="InterPro"/>
</dbReference>
<dbReference type="PIRSF" id="PIRSF017269">
    <property type="entry name" value="GCD14"/>
    <property type="match status" value="1"/>
</dbReference>
<keyword evidence="4" id="KW-0819">tRNA processing</keyword>
<accession>A0A7C0XAG1</accession>
<reference evidence="7" key="1">
    <citation type="journal article" date="2020" name="mSystems">
        <title>Genome- and Community-Level Interaction Insights into Carbon Utilization and Element Cycling Functions of Hydrothermarchaeota in Hydrothermal Sediment.</title>
        <authorList>
            <person name="Zhou Z."/>
            <person name="Liu Y."/>
            <person name="Xu W."/>
            <person name="Pan J."/>
            <person name="Luo Z.H."/>
            <person name="Li M."/>
        </authorList>
    </citation>
    <scope>NUCLEOTIDE SEQUENCE [LARGE SCALE GENOMIC DNA]</scope>
    <source>
        <strain evidence="7">HyVt-237</strain>
    </source>
</reference>
<keyword evidence="2" id="KW-0808">Transferase</keyword>
<dbReference type="GO" id="GO:0030488">
    <property type="term" value="P:tRNA methylation"/>
    <property type="evidence" value="ECO:0007669"/>
    <property type="project" value="InterPro"/>
</dbReference>
<evidence type="ECO:0000313" key="7">
    <source>
        <dbReference type="EMBL" id="HDM89844.1"/>
    </source>
</evidence>
<dbReference type="CDD" id="cd02440">
    <property type="entry name" value="AdoMet_MTases"/>
    <property type="match status" value="1"/>
</dbReference>